<dbReference type="AlphaFoldDB" id="A0A0A0LVJ7"/>
<protein>
    <submittedName>
        <fullName evidence="1">Uncharacterized protein</fullName>
    </submittedName>
</protein>
<evidence type="ECO:0000313" key="1">
    <source>
        <dbReference type="EMBL" id="KGN64857.1"/>
    </source>
</evidence>
<keyword evidence="2" id="KW-1185">Reference proteome</keyword>
<sequence>MIECLCRTPLPSPSSLFTSHPPRLLAARSSSRCRLSDAQTSGADVSFAAAGVRRAAVWLFHTRSPKPSPLRLRCPSAAAGPVNH</sequence>
<reference evidence="1 2" key="4">
    <citation type="journal article" date="2011" name="BMC Genomics">
        <title>RNA-Seq improves annotation of protein-coding genes in the cucumber genome.</title>
        <authorList>
            <person name="Li Z."/>
            <person name="Zhang Z."/>
            <person name="Yan P."/>
            <person name="Huang S."/>
            <person name="Fei Z."/>
            <person name="Lin K."/>
        </authorList>
    </citation>
    <scope>NUCLEOTIDE SEQUENCE [LARGE SCALE GENOMIC DNA]</scope>
    <source>
        <strain evidence="2">cv. 9930</strain>
    </source>
</reference>
<evidence type="ECO:0000313" key="2">
    <source>
        <dbReference type="Proteomes" id="UP000029981"/>
    </source>
</evidence>
<reference evidence="1 2" key="2">
    <citation type="journal article" date="2009" name="PLoS ONE">
        <title>An integrated genetic and cytogenetic map of the cucumber genome.</title>
        <authorList>
            <person name="Ren Y."/>
            <person name="Zhang Z."/>
            <person name="Liu J."/>
            <person name="Staub J.E."/>
            <person name="Han Y."/>
            <person name="Cheng Z."/>
            <person name="Li X."/>
            <person name="Lu J."/>
            <person name="Miao H."/>
            <person name="Kang H."/>
            <person name="Xie B."/>
            <person name="Gu X."/>
            <person name="Wang X."/>
            <person name="Du Y."/>
            <person name="Jin W."/>
            <person name="Huang S."/>
        </authorList>
    </citation>
    <scope>NUCLEOTIDE SEQUENCE [LARGE SCALE GENOMIC DNA]</scope>
    <source>
        <strain evidence="2">cv. 9930</strain>
    </source>
</reference>
<proteinExistence type="predicted"/>
<dbReference type="Proteomes" id="UP000029981">
    <property type="component" value="Chromosome 1"/>
</dbReference>
<name>A0A0A0LVJ7_CUCSA</name>
<organism evidence="1 2">
    <name type="scientific">Cucumis sativus</name>
    <name type="common">Cucumber</name>
    <dbReference type="NCBI Taxonomy" id="3659"/>
    <lineage>
        <taxon>Eukaryota</taxon>
        <taxon>Viridiplantae</taxon>
        <taxon>Streptophyta</taxon>
        <taxon>Embryophyta</taxon>
        <taxon>Tracheophyta</taxon>
        <taxon>Spermatophyta</taxon>
        <taxon>Magnoliopsida</taxon>
        <taxon>eudicotyledons</taxon>
        <taxon>Gunneridae</taxon>
        <taxon>Pentapetalae</taxon>
        <taxon>rosids</taxon>
        <taxon>fabids</taxon>
        <taxon>Cucurbitales</taxon>
        <taxon>Cucurbitaceae</taxon>
        <taxon>Benincaseae</taxon>
        <taxon>Cucumis</taxon>
    </lineage>
</organism>
<reference evidence="1 2" key="3">
    <citation type="journal article" date="2010" name="BMC Genomics">
        <title>Transcriptome sequencing and comparative analysis of cucumber flowers with different sex types.</title>
        <authorList>
            <person name="Guo S."/>
            <person name="Zheng Y."/>
            <person name="Joung J.G."/>
            <person name="Liu S."/>
            <person name="Zhang Z."/>
            <person name="Crasta O.R."/>
            <person name="Sobral B.W."/>
            <person name="Xu Y."/>
            <person name="Huang S."/>
            <person name="Fei Z."/>
        </authorList>
    </citation>
    <scope>NUCLEOTIDE SEQUENCE [LARGE SCALE GENOMIC DNA]</scope>
    <source>
        <strain evidence="2">cv. 9930</strain>
    </source>
</reference>
<reference evidence="1 2" key="1">
    <citation type="journal article" date="2009" name="Nat. Genet.">
        <title>The genome of the cucumber, Cucumis sativus L.</title>
        <authorList>
            <person name="Huang S."/>
            <person name="Li R."/>
            <person name="Zhang Z."/>
            <person name="Li L."/>
            <person name="Gu X."/>
            <person name="Fan W."/>
            <person name="Lucas W.J."/>
            <person name="Wang X."/>
            <person name="Xie B."/>
            <person name="Ni P."/>
            <person name="Ren Y."/>
            <person name="Zhu H."/>
            <person name="Li J."/>
            <person name="Lin K."/>
            <person name="Jin W."/>
            <person name="Fei Z."/>
            <person name="Li G."/>
            <person name="Staub J."/>
            <person name="Kilian A."/>
            <person name="van der Vossen E.A."/>
            <person name="Wu Y."/>
            <person name="Guo J."/>
            <person name="He J."/>
            <person name="Jia Z."/>
            <person name="Ren Y."/>
            <person name="Tian G."/>
            <person name="Lu Y."/>
            <person name="Ruan J."/>
            <person name="Qian W."/>
            <person name="Wang M."/>
            <person name="Huang Q."/>
            <person name="Li B."/>
            <person name="Xuan Z."/>
            <person name="Cao J."/>
            <person name="Asan"/>
            <person name="Wu Z."/>
            <person name="Zhang J."/>
            <person name="Cai Q."/>
            <person name="Bai Y."/>
            <person name="Zhao B."/>
            <person name="Han Y."/>
            <person name="Li Y."/>
            <person name="Li X."/>
            <person name="Wang S."/>
            <person name="Shi Q."/>
            <person name="Liu S."/>
            <person name="Cho W.K."/>
            <person name="Kim J.Y."/>
            <person name="Xu Y."/>
            <person name="Heller-Uszynska K."/>
            <person name="Miao H."/>
            <person name="Cheng Z."/>
            <person name="Zhang S."/>
            <person name="Wu J."/>
            <person name="Yang Y."/>
            <person name="Kang H."/>
            <person name="Li M."/>
            <person name="Liang H."/>
            <person name="Ren X."/>
            <person name="Shi Z."/>
            <person name="Wen M."/>
            <person name="Jian M."/>
            <person name="Yang H."/>
            <person name="Zhang G."/>
            <person name="Yang Z."/>
            <person name="Chen R."/>
            <person name="Liu S."/>
            <person name="Li J."/>
            <person name="Ma L."/>
            <person name="Liu H."/>
            <person name="Zhou Y."/>
            <person name="Zhao J."/>
            <person name="Fang X."/>
            <person name="Li G."/>
            <person name="Fang L."/>
            <person name="Li Y."/>
            <person name="Liu D."/>
            <person name="Zheng H."/>
            <person name="Zhang Y."/>
            <person name="Qin N."/>
            <person name="Li Z."/>
            <person name="Yang G."/>
            <person name="Yang S."/>
            <person name="Bolund L."/>
            <person name="Kristiansen K."/>
            <person name="Zheng H."/>
            <person name="Li S."/>
            <person name="Zhang X."/>
            <person name="Yang H."/>
            <person name="Wang J."/>
            <person name="Sun R."/>
            <person name="Zhang B."/>
            <person name="Jiang S."/>
            <person name="Wang J."/>
            <person name="Du Y."/>
            <person name="Li S."/>
        </authorList>
    </citation>
    <scope>NUCLEOTIDE SEQUENCE [LARGE SCALE GENOMIC DNA]</scope>
    <source>
        <strain evidence="2">cv. 9930</strain>
    </source>
</reference>
<dbReference type="Gramene" id="KGN64857">
    <property type="protein sequence ID" value="KGN64857"/>
    <property type="gene ID" value="Csa_1G132180"/>
</dbReference>
<accession>A0A0A0LVJ7</accession>
<gene>
    <name evidence="1" type="ORF">Csa_1G132180</name>
</gene>
<dbReference type="EMBL" id="CM002922">
    <property type="protein sequence ID" value="KGN64857.1"/>
    <property type="molecule type" value="Genomic_DNA"/>
</dbReference>